<evidence type="ECO:0000313" key="7">
    <source>
        <dbReference type="EMBL" id="HEB73770.1"/>
    </source>
</evidence>
<evidence type="ECO:0000256" key="4">
    <source>
        <dbReference type="ARBA" id="ARBA00022982"/>
    </source>
</evidence>
<dbReference type="InterPro" id="IPR036280">
    <property type="entry name" value="Multihaem_cyt_sf"/>
</dbReference>
<sequence>CLSCHSDIIKTAKTQVFVHKPIEEGNCDKCHTPHYGKLNNLLLTSGAGICKDCHSLSNKALKEKHLNRSLTNMDCTNCHTPHSATSKPLFRRVMHKPFKEGRCRDCHES</sequence>
<evidence type="ECO:0000256" key="1">
    <source>
        <dbReference type="ARBA" id="ARBA00022448"/>
    </source>
</evidence>
<keyword evidence="1" id="KW-0813">Transport</keyword>
<organism evidence="7">
    <name type="scientific">Desulfofervidus auxilii</name>
    <dbReference type="NCBI Taxonomy" id="1621989"/>
    <lineage>
        <taxon>Bacteria</taxon>
        <taxon>Pseudomonadati</taxon>
        <taxon>Thermodesulfobacteriota</taxon>
        <taxon>Candidatus Desulfofervidia</taxon>
        <taxon>Candidatus Desulfofervidales</taxon>
        <taxon>Candidatus Desulfofervidaceae</taxon>
        <taxon>Candidatus Desulfofervidus</taxon>
    </lineage>
</organism>
<dbReference type="GO" id="GO:0046872">
    <property type="term" value="F:metal ion binding"/>
    <property type="evidence" value="ECO:0007669"/>
    <property type="project" value="UniProtKB-KW"/>
</dbReference>
<proteinExistence type="predicted"/>
<evidence type="ECO:0000259" key="6">
    <source>
        <dbReference type="Pfam" id="PF09699"/>
    </source>
</evidence>
<dbReference type="InterPro" id="IPR010177">
    <property type="entry name" value="Paired_CXXCH_1"/>
</dbReference>
<accession>A0A7V1I3G8</accession>
<dbReference type="Gene3D" id="1.10.3820.10">
    <property type="entry name" value="Di-heme elbow motif domain"/>
    <property type="match status" value="1"/>
</dbReference>
<dbReference type="AlphaFoldDB" id="A0A7V1I3G8"/>
<evidence type="ECO:0000256" key="3">
    <source>
        <dbReference type="ARBA" id="ARBA00022723"/>
    </source>
</evidence>
<evidence type="ECO:0000256" key="2">
    <source>
        <dbReference type="ARBA" id="ARBA00022617"/>
    </source>
</evidence>
<keyword evidence="2" id="KW-0349">Heme</keyword>
<gene>
    <name evidence="7" type="ORF">ENJ03_00920</name>
</gene>
<keyword evidence="5" id="KW-0408">Iron</keyword>
<keyword evidence="4" id="KW-0249">Electron transport</keyword>
<dbReference type="Proteomes" id="UP000886268">
    <property type="component" value="Unassembled WGS sequence"/>
</dbReference>
<dbReference type="EMBL" id="DRKW01000054">
    <property type="protein sequence ID" value="HEB73770.1"/>
    <property type="molecule type" value="Genomic_DNA"/>
</dbReference>
<reference evidence="7" key="1">
    <citation type="journal article" date="2020" name="mSystems">
        <title>Genome- and Community-Level Interaction Insights into Carbon Utilization and Element Cycling Functions of Hydrothermarchaeota in Hydrothermal Sediment.</title>
        <authorList>
            <person name="Zhou Z."/>
            <person name="Liu Y."/>
            <person name="Xu W."/>
            <person name="Pan J."/>
            <person name="Luo Z.H."/>
            <person name="Li M."/>
        </authorList>
    </citation>
    <scope>NUCLEOTIDE SEQUENCE [LARGE SCALE GENOMIC DNA]</scope>
    <source>
        <strain evidence="7">HyVt-45</strain>
    </source>
</reference>
<comment type="caution">
    <text evidence="7">The sequence shown here is derived from an EMBL/GenBank/DDBJ whole genome shotgun (WGS) entry which is preliminary data.</text>
</comment>
<dbReference type="Gene3D" id="1.10.287.3080">
    <property type="match status" value="1"/>
</dbReference>
<feature type="non-terminal residue" evidence="7">
    <location>
        <position position="1"/>
    </location>
</feature>
<protein>
    <recommendedName>
        <fullName evidence="6">Doubled CXXCH motif domain-containing protein</fullName>
    </recommendedName>
</protein>
<keyword evidence="3" id="KW-0479">Metal-binding</keyword>
<feature type="domain" description="Doubled CXXCH motif" evidence="6">
    <location>
        <begin position="19"/>
        <end position="55"/>
    </location>
</feature>
<dbReference type="SUPFAM" id="SSF48695">
    <property type="entry name" value="Multiheme cytochromes"/>
    <property type="match status" value="1"/>
</dbReference>
<dbReference type="NCBIfam" id="TIGR01905">
    <property type="entry name" value="paired_CXXCH_1"/>
    <property type="match status" value="1"/>
</dbReference>
<dbReference type="InterPro" id="IPR038266">
    <property type="entry name" value="NapC/NirT_cytc_sf"/>
</dbReference>
<evidence type="ECO:0000256" key="5">
    <source>
        <dbReference type="ARBA" id="ARBA00023004"/>
    </source>
</evidence>
<dbReference type="Pfam" id="PF09699">
    <property type="entry name" value="Paired_CXXCH_1"/>
    <property type="match status" value="1"/>
</dbReference>
<name>A0A7V1I3G8_DESA2</name>